<feature type="non-terminal residue" evidence="2">
    <location>
        <position position="51"/>
    </location>
</feature>
<comment type="caution">
    <text evidence="2">The sequence shown here is derived from an EMBL/GenBank/DDBJ whole genome shotgun (WGS) entry which is preliminary data.</text>
</comment>
<evidence type="ECO:0000256" key="1">
    <source>
        <dbReference type="SAM" id="MobiDB-lite"/>
    </source>
</evidence>
<organism evidence="2 3">
    <name type="scientific">Cirrhinus mrigala</name>
    <name type="common">Mrigala</name>
    <dbReference type="NCBI Taxonomy" id="683832"/>
    <lineage>
        <taxon>Eukaryota</taxon>
        <taxon>Metazoa</taxon>
        <taxon>Chordata</taxon>
        <taxon>Craniata</taxon>
        <taxon>Vertebrata</taxon>
        <taxon>Euteleostomi</taxon>
        <taxon>Actinopterygii</taxon>
        <taxon>Neopterygii</taxon>
        <taxon>Teleostei</taxon>
        <taxon>Ostariophysi</taxon>
        <taxon>Cypriniformes</taxon>
        <taxon>Cyprinidae</taxon>
        <taxon>Labeoninae</taxon>
        <taxon>Labeonini</taxon>
        <taxon>Cirrhinus</taxon>
    </lineage>
</organism>
<reference evidence="2 3" key="1">
    <citation type="submission" date="2024-05" db="EMBL/GenBank/DDBJ databases">
        <title>Genome sequencing and assembly of Indian major carp, Cirrhinus mrigala (Hamilton, 1822).</title>
        <authorList>
            <person name="Mohindra V."/>
            <person name="Chowdhury L.M."/>
            <person name="Lal K."/>
            <person name="Jena J.K."/>
        </authorList>
    </citation>
    <scope>NUCLEOTIDE SEQUENCE [LARGE SCALE GENOMIC DNA]</scope>
    <source>
        <strain evidence="2">CM1030</strain>
        <tissue evidence="2">Blood</tissue>
    </source>
</reference>
<feature type="non-terminal residue" evidence="2">
    <location>
        <position position="1"/>
    </location>
</feature>
<evidence type="ECO:0000313" key="3">
    <source>
        <dbReference type="Proteomes" id="UP001529510"/>
    </source>
</evidence>
<feature type="region of interest" description="Disordered" evidence="1">
    <location>
        <begin position="21"/>
        <end position="51"/>
    </location>
</feature>
<proteinExistence type="predicted"/>
<dbReference type="Proteomes" id="UP001529510">
    <property type="component" value="Unassembled WGS sequence"/>
</dbReference>
<feature type="compositionally biased region" description="Basic and acidic residues" evidence="1">
    <location>
        <begin position="27"/>
        <end position="37"/>
    </location>
</feature>
<accession>A0ABD0NGA6</accession>
<protein>
    <submittedName>
        <fullName evidence="2">Uncharacterized protein</fullName>
    </submittedName>
</protein>
<name>A0ABD0NGA6_CIRMR</name>
<gene>
    <name evidence="2" type="ORF">M9458_043676</name>
</gene>
<evidence type="ECO:0000313" key="2">
    <source>
        <dbReference type="EMBL" id="KAL0159951.1"/>
    </source>
</evidence>
<keyword evidence="3" id="KW-1185">Reference proteome</keyword>
<dbReference type="EMBL" id="JAMKFB020000022">
    <property type="protein sequence ID" value="KAL0159951.1"/>
    <property type="molecule type" value="Genomic_DNA"/>
</dbReference>
<sequence>QNAELAKLRQDCVRLNRELNERTASQHAEEERRKTLETKMAAAEEQQAQTK</sequence>
<dbReference type="AlphaFoldDB" id="A0ABD0NGA6"/>